<evidence type="ECO:0000256" key="1">
    <source>
        <dbReference type="SAM" id="Phobius"/>
    </source>
</evidence>
<keyword evidence="3" id="KW-1185">Reference proteome</keyword>
<gene>
    <name evidence="2" type="ORF">ACFOY0_20675</name>
</gene>
<name>A0ABV8W9H2_9FLAO</name>
<organism evidence="2 3">
    <name type="scientific">Flavobacterium quisquiliarum</name>
    <dbReference type="NCBI Taxonomy" id="1834436"/>
    <lineage>
        <taxon>Bacteria</taxon>
        <taxon>Pseudomonadati</taxon>
        <taxon>Bacteroidota</taxon>
        <taxon>Flavobacteriia</taxon>
        <taxon>Flavobacteriales</taxon>
        <taxon>Flavobacteriaceae</taxon>
        <taxon>Flavobacterium</taxon>
    </lineage>
</organism>
<sequence length="54" mass="6207">MKTTAVFSKEKIYNLVFFSSIGFILGLVSFFLIKILSIILLVLLITVLWKKNNK</sequence>
<dbReference type="EMBL" id="JBHSCO010000006">
    <property type="protein sequence ID" value="MFC4393419.1"/>
    <property type="molecule type" value="Genomic_DNA"/>
</dbReference>
<dbReference type="Proteomes" id="UP001595719">
    <property type="component" value="Unassembled WGS sequence"/>
</dbReference>
<accession>A0ABV8W9H2</accession>
<dbReference type="RefSeq" id="WP_179002953.1">
    <property type="nucleotide sequence ID" value="NZ_JBHSCO010000006.1"/>
</dbReference>
<comment type="caution">
    <text evidence="2">The sequence shown here is derived from an EMBL/GenBank/DDBJ whole genome shotgun (WGS) entry which is preliminary data.</text>
</comment>
<evidence type="ECO:0000313" key="2">
    <source>
        <dbReference type="EMBL" id="MFC4393419.1"/>
    </source>
</evidence>
<keyword evidence="1" id="KW-0812">Transmembrane</keyword>
<keyword evidence="1" id="KW-1133">Transmembrane helix</keyword>
<feature type="transmembrane region" description="Helical" evidence="1">
    <location>
        <begin position="20"/>
        <end position="49"/>
    </location>
</feature>
<keyword evidence="1" id="KW-0472">Membrane</keyword>
<evidence type="ECO:0000313" key="3">
    <source>
        <dbReference type="Proteomes" id="UP001595719"/>
    </source>
</evidence>
<protein>
    <submittedName>
        <fullName evidence="2">Uncharacterized protein</fullName>
    </submittedName>
</protein>
<reference evidence="3" key="1">
    <citation type="journal article" date="2019" name="Int. J. Syst. Evol. Microbiol.">
        <title>The Global Catalogue of Microorganisms (GCM) 10K type strain sequencing project: providing services to taxonomists for standard genome sequencing and annotation.</title>
        <authorList>
            <consortium name="The Broad Institute Genomics Platform"/>
            <consortium name="The Broad Institute Genome Sequencing Center for Infectious Disease"/>
            <person name="Wu L."/>
            <person name="Ma J."/>
        </authorList>
    </citation>
    <scope>NUCLEOTIDE SEQUENCE [LARGE SCALE GENOMIC DNA]</scope>
    <source>
        <strain evidence="3">CGMCC 1.15345</strain>
    </source>
</reference>
<proteinExistence type="predicted"/>